<evidence type="ECO:0000256" key="4">
    <source>
        <dbReference type="ARBA" id="ARBA00023315"/>
    </source>
</evidence>
<evidence type="ECO:0000256" key="3">
    <source>
        <dbReference type="ARBA" id="ARBA00022679"/>
    </source>
</evidence>
<dbReference type="FunFam" id="3.30.70.3550:FF:000001">
    <property type="entry name" value="Leucyl/phenylalanyl-tRNA--protein transferase"/>
    <property type="match status" value="1"/>
</dbReference>
<dbReference type="InterPro" id="IPR042203">
    <property type="entry name" value="Leu/Phe-tRNA_Trfase_C"/>
</dbReference>
<dbReference type="RefSeq" id="WP_068761821.1">
    <property type="nucleotide sequence ID" value="NZ_LXIE01000013.1"/>
</dbReference>
<dbReference type="GO" id="GO:0005737">
    <property type="term" value="C:cytoplasm"/>
    <property type="evidence" value="ECO:0007669"/>
    <property type="project" value="UniProtKB-SubCell"/>
</dbReference>
<evidence type="ECO:0000256" key="10">
    <source>
        <dbReference type="ARBA" id="ARBA00066767"/>
    </source>
</evidence>
<evidence type="ECO:0000256" key="6">
    <source>
        <dbReference type="ARBA" id="ARBA00050652"/>
    </source>
</evidence>
<dbReference type="EC" id="2.3.2.6" evidence="10 15"/>
<reference evidence="16 17" key="1">
    <citation type="submission" date="2016-05" db="EMBL/GenBank/DDBJ databases">
        <title>Genome sequencing of Vitellibacter soesokkakensis RSSK-12.</title>
        <authorList>
            <person name="Thevarajoo S."/>
            <person name="Selvaratnam C."/>
            <person name="Goh K.M."/>
            <person name="Chan K.-G."/>
            <person name="Chong C.S."/>
        </authorList>
    </citation>
    <scope>NUCLEOTIDE SEQUENCE [LARGE SCALE GENOMIC DNA]</scope>
    <source>
        <strain evidence="16 17">RSSK-12</strain>
    </source>
</reference>
<dbReference type="OrthoDB" id="9790282at2"/>
<name>A0A1A9LF24_9FLAO</name>
<dbReference type="InterPro" id="IPR004616">
    <property type="entry name" value="Leu/Phe-tRNA_Trfase"/>
</dbReference>
<dbReference type="GO" id="GO:0008914">
    <property type="term" value="F:leucyl-tRNA--protein transferase activity"/>
    <property type="evidence" value="ECO:0007669"/>
    <property type="project" value="UniProtKB-UniRule"/>
</dbReference>
<evidence type="ECO:0000256" key="12">
    <source>
        <dbReference type="ARBA" id="ARBA00077136"/>
    </source>
</evidence>
<comment type="catalytic activity">
    <reaction evidence="7 15">
        <text>N-terminal L-lysyl-[protein] + L-leucyl-tRNA(Leu) = N-terminal L-leucyl-L-lysyl-[protein] + tRNA(Leu) + H(+)</text>
        <dbReference type="Rhea" id="RHEA:12340"/>
        <dbReference type="Rhea" id="RHEA-COMP:9613"/>
        <dbReference type="Rhea" id="RHEA-COMP:9622"/>
        <dbReference type="Rhea" id="RHEA-COMP:12670"/>
        <dbReference type="Rhea" id="RHEA-COMP:12671"/>
        <dbReference type="ChEBI" id="CHEBI:15378"/>
        <dbReference type="ChEBI" id="CHEBI:65249"/>
        <dbReference type="ChEBI" id="CHEBI:78442"/>
        <dbReference type="ChEBI" id="CHEBI:78494"/>
        <dbReference type="ChEBI" id="CHEBI:133043"/>
        <dbReference type="EC" id="2.3.2.6"/>
    </reaction>
</comment>
<evidence type="ECO:0000256" key="2">
    <source>
        <dbReference type="ARBA" id="ARBA00022490"/>
    </source>
</evidence>
<keyword evidence="4 15" id="KW-0012">Acyltransferase</keyword>
<dbReference type="Pfam" id="PF03588">
    <property type="entry name" value="Leu_Phe_trans"/>
    <property type="match status" value="1"/>
</dbReference>
<dbReference type="AlphaFoldDB" id="A0A1A9LF24"/>
<dbReference type="Proteomes" id="UP000077552">
    <property type="component" value="Unassembled WGS sequence"/>
</dbReference>
<evidence type="ECO:0000313" key="17">
    <source>
        <dbReference type="Proteomes" id="UP000077552"/>
    </source>
</evidence>
<dbReference type="InterPro" id="IPR042221">
    <property type="entry name" value="Leu/Phe-tRNA_Trfase_N"/>
</dbReference>
<comment type="caution">
    <text evidence="16">The sequence shown here is derived from an EMBL/GenBank/DDBJ whole genome shotgun (WGS) entry which is preliminary data.</text>
</comment>
<accession>A0A1A9LF24</accession>
<dbReference type="NCBIfam" id="TIGR00667">
    <property type="entry name" value="aat"/>
    <property type="match status" value="1"/>
</dbReference>
<dbReference type="Gene3D" id="3.40.630.70">
    <property type="entry name" value="Leucyl/phenylalanyl-tRNA-protein transferase, C-terminal domain"/>
    <property type="match status" value="1"/>
</dbReference>
<evidence type="ECO:0000313" key="16">
    <source>
        <dbReference type="EMBL" id="OAD91361.1"/>
    </source>
</evidence>
<comment type="similarity">
    <text evidence="9 15">Belongs to the L/F-transferase family.</text>
</comment>
<dbReference type="GO" id="GO:0030163">
    <property type="term" value="P:protein catabolic process"/>
    <property type="evidence" value="ECO:0007669"/>
    <property type="project" value="UniProtKB-UniRule"/>
</dbReference>
<evidence type="ECO:0000256" key="8">
    <source>
        <dbReference type="ARBA" id="ARBA00054043"/>
    </source>
</evidence>
<dbReference type="Gene3D" id="3.30.70.3550">
    <property type="entry name" value="Leucyl/phenylalanyl-tRNA-protein transferase, N-terminal domain"/>
    <property type="match status" value="1"/>
</dbReference>
<gene>
    <name evidence="15" type="primary">aat</name>
    <name evidence="16" type="ORF">A7A78_11940</name>
</gene>
<proteinExistence type="inferred from homology"/>
<evidence type="ECO:0000256" key="7">
    <source>
        <dbReference type="ARBA" id="ARBA00051538"/>
    </source>
</evidence>
<comment type="function">
    <text evidence="8 15">Functions in the N-end rule pathway of protein degradation where it conjugates Leu, Phe and, less efficiently, Met from aminoacyl-tRNAs to the N-termini of proteins containing an N-terminal arginine or lysine.</text>
</comment>
<dbReference type="PANTHER" id="PTHR30098">
    <property type="entry name" value="LEUCYL/PHENYLALANYL-TRNA--PROTEIN TRANSFERASE"/>
    <property type="match status" value="1"/>
</dbReference>
<comment type="catalytic activity">
    <reaction evidence="5 15">
        <text>L-phenylalanyl-tRNA(Phe) + an N-terminal L-alpha-aminoacyl-[protein] = an N-terminal L-phenylalanyl-L-alpha-aminoacyl-[protein] + tRNA(Phe)</text>
        <dbReference type="Rhea" id="RHEA:43632"/>
        <dbReference type="Rhea" id="RHEA-COMP:9668"/>
        <dbReference type="Rhea" id="RHEA-COMP:9699"/>
        <dbReference type="Rhea" id="RHEA-COMP:10636"/>
        <dbReference type="Rhea" id="RHEA-COMP:10637"/>
        <dbReference type="ChEBI" id="CHEBI:78442"/>
        <dbReference type="ChEBI" id="CHEBI:78531"/>
        <dbReference type="ChEBI" id="CHEBI:78597"/>
        <dbReference type="ChEBI" id="CHEBI:83561"/>
        <dbReference type="EC" id="2.3.2.6"/>
    </reaction>
</comment>
<evidence type="ECO:0000256" key="5">
    <source>
        <dbReference type="ARBA" id="ARBA00050607"/>
    </source>
</evidence>
<dbReference type="PANTHER" id="PTHR30098:SF2">
    <property type="entry name" value="LEUCYL_PHENYLALANYL-TRNA--PROTEIN TRANSFERASE"/>
    <property type="match status" value="1"/>
</dbReference>
<keyword evidence="3 15" id="KW-0808">Transferase</keyword>
<organism evidence="16 17">
    <name type="scientific">Aequorivita soesokkakensis</name>
    <dbReference type="NCBI Taxonomy" id="1385699"/>
    <lineage>
        <taxon>Bacteria</taxon>
        <taxon>Pseudomonadati</taxon>
        <taxon>Bacteroidota</taxon>
        <taxon>Flavobacteriia</taxon>
        <taxon>Flavobacteriales</taxon>
        <taxon>Flavobacteriaceae</taxon>
        <taxon>Aequorivita</taxon>
    </lineage>
</organism>
<dbReference type="HAMAP" id="MF_00688">
    <property type="entry name" value="Leu_Phe_trans"/>
    <property type="match status" value="1"/>
</dbReference>
<protein>
    <recommendedName>
        <fullName evidence="11 15">Leucyl/phenylalanyl-tRNA--protein transferase</fullName>
        <ecNumber evidence="10 15">2.3.2.6</ecNumber>
    </recommendedName>
    <alternativeName>
        <fullName evidence="12 15">L/F-transferase</fullName>
    </alternativeName>
    <alternativeName>
        <fullName evidence="13 15">Leucyltransferase</fullName>
    </alternativeName>
    <alternativeName>
        <fullName evidence="14 15">Phenyalanyltransferase</fullName>
    </alternativeName>
</protein>
<evidence type="ECO:0000256" key="15">
    <source>
        <dbReference type="HAMAP-Rule" id="MF_00688"/>
    </source>
</evidence>
<comment type="subcellular location">
    <subcellularLocation>
        <location evidence="1 15">Cytoplasm</location>
    </subcellularLocation>
</comment>
<comment type="catalytic activity">
    <reaction evidence="6 15">
        <text>N-terminal L-arginyl-[protein] + L-leucyl-tRNA(Leu) = N-terminal L-leucyl-L-arginyl-[protein] + tRNA(Leu) + H(+)</text>
        <dbReference type="Rhea" id="RHEA:50416"/>
        <dbReference type="Rhea" id="RHEA-COMP:9613"/>
        <dbReference type="Rhea" id="RHEA-COMP:9622"/>
        <dbReference type="Rhea" id="RHEA-COMP:12672"/>
        <dbReference type="Rhea" id="RHEA-COMP:12673"/>
        <dbReference type="ChEBI" id="CHEBI:15378"/>
        <dbReference type="ChEBI" id="CHEBI:64719"/>
        <dbReference type="ChEBI" id="CHEBI:78442"/>
        <dbReference type="ChEBI" id="CHEBI:78494"/>
        <dbReference type="ChEBI" id="CHEBI:133044"/>
        <dbReference type="EC" id="2.3.2.6"/>
    </reaction>
</comment>
<keyword evidence="2 15" id="KW-0963">Cytoplasm</keyword>
<dbReference type="SUPFAM" id="SSF55729">
    <property type="entry name" value="Acyl-CoA N-acyltransferases (Nat)"/>
    <property type="match status" value="1"/>
</dbReference>
<sequence>MNFLTEKLWFPNPTEATSDGLLAIGGDLSTERLLLAYHSGIFPWFEDDQPILWWSPDPRMILFPEKFKVSKSLRKTLKSEKFKVTFNQNFPEVIKNCATVLRKGQAGTWITEEMQQAYIALHSAGHAVSVEVWEDEKLVGGLYGIDLPQKKVFCGESMFSLVNDASKVAFYHLSEYAKSKNYKFIDCQIYNEHLESLGAEEIDREEFFELLVL</sequence>
<evidence type="ECO:0000256" key="11">
    <source>
        <dbReference type="ARBA" id="ARBA00074372"/>
    </source>
</evidence>
<evidence type="ECO:0000256" key="14">
    <source>
        <dbReference type="ARBA" id="ARBA00083640"/>
    </source>
</evidence>
<dbReference type="EMBL" id="LXIE01000013">
    <property type="protein sequence ID" value="OAD91361.1"/>
    <property type="molecule type" value="Genomic_DNA"/>
</dbReference>
<evidence type="ECO:0000256" key="13">
    <source>
        <dbReference type="ARBA" id="ARBA00077165"/>
    </source>
</evidence>
<dbReference type="InterPro" id="IPR016181">
    <property type="entry name" value="Acyl_CoA_acyltransferase"/>
</dbReference>
<keyword evidence="17" id="KW-1185">Reference proteome</keyword>
<evidence type="ECO:0000256" key="1">
    <source>
        <dbReference type="ARBA" id="ARBA00004496"/>
    </source>
</evidence>
<evidence type="ECO:0000256" key="9">
    <source>
        <dbReference type="ARBA" id="ARBA00061535"/>
    </source>
</evidence>